<protein>
    <submittedName>
        <fullName evidence="1">Uncharacterized protein</fullName>
    </submittedName>
</protein>
<reference evidence="1" key="1">
    <citation type="submission" date="2014-12" db="EMBL/GenBank/DDBJ databases">
        <title>Insight into the proteome of Arion vulgaris.</title>
        <authorList>
            <person name="Aradska J."/>
            <person name="Bulat T."/>
            <person name="Smidak R."/>
            <person name="Sarate P."/>
            <person name="Gangsoo J."/>
            <person name="Sialana F."/>
            <person name="Bilban M."/>
            <person name="Lubec G."/>
        </authorList>
    </citation>
    <scope>NUCLEOTIDE SEQUENCE</scope>
    <source>
        <tissue evidence="1">Skin</tissue>
    </source>
</reference>
<organism evidence="1">
    <name type="scientific">Arion vulgaris</name>
    <dbReference type="NCBI Taxonomy" id="1028688"/>
    <lineage>
        <taxon>Eukaryota</taxon>
        <taxon>Metazoa</taxon>
        <taxon>Spiralia</taxon>
        <taxon>Lophotrochozoa</taxon>
        <taxon>Mollusca</taxon>
        <taxon>Gastropoda</taxon>
        <taxon>Heterobranchia</taxon>
        <taxon>Euthyneura</taxon>
        <taxon>Panpulmonata</taxon>
        <taxon>Eupulmonata</taxon>
        <taxon>Stylommatophora</taxon>
        <taxon>Helicina</taxon>
        <taxon>Arionoidea</taxon>
        <taxon>Arionidae</taxon>
        <taxon>Arion</taxon>
    </lineage>
</organism>
<feature type="non-terminal residue" evidence="1">
    <location>
        <position position="1"/>
    </location>
</feature>
<accession>A0A0B7BB78</accession>
<dbReference type="AlphaFoldDB" id="A0A0B7BB78"/>
<evidence type="ECO:0000313" key="1">
    <source>
        <dbReference type="EMBL" id="CEK90599.1"/>
    </source>
</evidence>
<proteinExistence type="predicted"/>
<dbReference type="EMBL" id="HACG01043734">
    <property type="protein sequence ID" value="CEK90599.1"/>
    <property type="molecule type" value="Transcribed_RNA"/>
</dbReference>
<gene>
    <name evidence="1" type="primary">ORF177654</name>
</gene>
<sequence>NGKWKHSLQDVRRLADVGSDHNLVIGKLALKLRKAKIGEQKQQRFYITKLQNPETKQKFSLTFKK</sequence>
<name>A0A0B7BB78_9EUPU</name>